<dbReference type="PROSITE" id="PS00211">
    <property type="entry name" value="ABC_TRANSPORTER_1"/>
    <property type="match status" value="1"/>
</dbReference>
<dbReference type="PANTHER" id="PTHR43067">
    <property type="entry name" value="OLIGOPEPTIDE/DIPEPTIDE ABC TRANSPORTER, ATPASE SUBUNIT"/>
    <property type="match status" value="1"/>
</dbReference>
<dbReference type="InterPro" id="IPR013563">
    <property type="entry name" value="Oligopep_ABC_C"/>
</dbReference>
<evidence type="ECO:0000313" key="5">
    <source>
        <dbReference type="EMBL" id="SEP11270.1"/>
    </source>
</evidence>
<evidence type="ECO:0000256" key="3">
    <source>
        <dbReference type="ARBA" id="ARBA00022840"/>
    </source>
</evidence>
<dbReference type="AlphaFoldDB" id="A0A1H8V731"/>
<dbReference type="OrthoDB" id="9784450at2"/>
<dbReference type="Pfam" id="PF00005">
    <property type="entry name" value="ABC_tran"/>
    <property type="match status" value="1"/>
</dbReference>
<dbReference type="GO" id="GO:0015833">
    <property type="term" value="P:peptide transport"/>
    <property type="evidence" value="ECO:0007669"/>
    <property type="project" value="InterPro"/>
</dbReference>
<dbReference type="Proteomes" id="UP000199657">
    <property type="component" value="Unassembled WGS sequence"/>
</dbReference>
<keyword evidence="1" id="KW-0813">Transport</keyword>
<dbReference type="SMART" id="SM00382">
    <property type="entry name" value="AAA"/>
    <property type="match status" value="1"/>
</dbReference>
<dbReference type="GO" id="GO:0055085">
    <property type="term" value="P:transmembrane transport"/>
    <property type="evidence" value="ECO:0007669"/>
    <property type="project" value="UniProtKB-ARBA"/>
</dbReference>
<evidence type="ECO:0000313" key="6">
    <source>
        <dbReference type="Proteomes" id="UP000199657"/>
    </source>
</evidence>
<evidence type="ECO:0000256" key="2">
    <source>
        <dbReference type="ARBA" id="ARBA00022741"/>
    </source>
</evidence>
<gene>
    <name evidence="5" type="ORF">SAMN04488052_11059</name>
</gene>
<keyword evidence="3 5" id="KW-0067">ATP-binding</keyword>
<dbReference type="InterPro" id="IPR017871">
    <property type="entry name" value="ABC_transporter-like_CS"/>
</dbReference>
<reference evidence="5 6" key="1">
    <citation type="submission" date="2016-10" db="EMBL/GenBank/DDBJ databases">
        <authorList>
            <person name="de Groot N.N."/>
        </authorList>
    </citation>
    <scope>NUCLEOTIDE SEQUENCE [LARGE SCALE GENOMIC DNA]</scope>
    <source>
        <strain evidence="5 6">CGMCC 1.6291</strain>
    </source>
</reference>
<dbReference type="InterPro" id="IPR003593">
    <property type="entry name" value="AAA+_ATPase"/>
</dbReference>
<accession>A0A1H8V731</accession>
<dbReference type="CDD" id="cd03257">
    <property type="entry name" value="ABC_NikE_OppD_transporters"/>
    <property type="match status" value="1"/>
</dbReference>
<dbReference type="FunFam" id="3.40.50.300:FF:000016">
    <property type="entry name" value="Oligopeptide ABC transporter ATP-binding component"/>
    <property type="match status" value="1"/>
</dbReference>
<dbReference type="GO" id="GO:0005524">
    <property type="term" value="F:ATP binding"/>
    <property type="evidence" value="ECO:0007669"/>
    <property type="project" value="UniProtKB-KW"/>
</dbReference>
<evidence type="ECO:0000256" key="1">
    <source>
        <dbReference type="ARBA" id="ARBA00022448"/>
    </source>
</evidence>
<dbReference type="RefSeq" id="WP_091645719.1">
    <property type="nucleotide sequence ID" value="NZ_FOEG01000010.1"/>
</dbReference>
<dbReference type="Pfam" id="PF08352">
    <property type="entry name" value="oligo_HPY"/>
    <property type="match status" value="1"/>
</dbReference>
<dbReference type="InterPro" id="IPR003439">
    <property type="entry name" value="ABC_transporter-like_ATP-bd"/>
</dbReference>
<name>A0A1H8V731_9GAMM</name>
<dbReference type="PROSITE" id="PS50893">
    <property type="entry name" value="ABC_TRANSPORTER_2"/>
    <property type="match status" value="1"/>
</dbReference>
<dbReference type="PANTHER" id="PTHR43067:SF3">
    <property type="entry name" value="MALTOSE ABC TRANSPORTER, ATP-BINDING PROTEIN"/>
    <property type="match status" value="1"/>
</dbReference>
<organism evidence="5 6">
    <name type="scientific">Aquisalimonas asiatica</name>
    <dbReference type="NCBI Taxonomy" id="406100"/>
    <lineage>
        <taxon>Bacteria</taxon>
        <taxon>Pseudomonadati</taxon>
        <taxon>Pseudomonadota</taxon>
        <taxon>Gammaproteobacteria</taxon>
        <taxon>Chromatiales</taxon>
        <taxon>Ectothiorhodospiraceae</taxon>
        <taxon>Aquisalimonas</taxon>
    </lineage>
</organism>
<keyword evidence="2" id="KW-0547">Nucleotide-binding</keyword>
<dbReference type="SUPFAM" id="SSF52540">
    <property type="entry name" value="P-loop containing nucleoside triphosphate hydrolases"/>
    <property type="match status" value="1"/>
</dbReference>
<dbReference type="GO" id="GO:0016887">
    <property type="term" value="F:ATP hydrolysis activity"/>
    <property type="evidence" value="ECO:0007669"/>
    <property type="project" value="InterPro"/>
</dbReference>
<dbReference type="EMBL" id="FOEG01000010">
    <property type="protein sequence ID" value="SEP11270.1"/>
    <property type="molecule type" value="Genomic_DNA"/>
</dbReference>
<dbReference type="Gene3D" id="3.40.50.300">
    <property type="entry name" value="P-loop containing nucleotide triphosphate hydrolases"/>
    <property type="match status" value="1"/>
</dbReference>
<dbReference type="InterPro" id="IPR027417">
    <property type="entry name" value="P-loop_NTPase"/>
</dbReference>
<dbReference type="NCBIfam" id="TIGR01727">
    <property type="entry name" value="oligo_HPY"/>
    <property type="match status" value="1"/>
</dbReference>
<feature type="domain" description="ABC transporter" evidence="4">
    <location>
        <begin position="7"/>
        <end position="256"/>
    </location>
</feature>
<keyword evidence="6" id="KW-1185">Reference proteome</keyword>
<evidence type="ECO:0000259" key="4">
    <source>
        <dbReference type="PROSITE" id="PS50893"/>
    </source>
</evidence>
<dbReference type="STRING" id="406100.SAMN04488052_11059"/>
<proteinExistence type="predicted"/>
<protein>
    <submittedName>
        <fullName evidence="5">Peptide/nickel transport system ATP-binding protein</fullName>
    </submittedName>
</protein>
<sequence>MVAKTLLSVEDLQLHYQTRRGIARAVDGVHFDIRANEALVVLGESGCGKSSLAKALLRVLPRNVHRFSGRIMLGETDIMALGEEAFRRDVQWTRIAMVMQAAMNALNPVVRVGEQVAEPLRVHLGWSRQRAMERVAKTFELVGVSTDFLQRYPFELSGGMRQRVVLAMALVTEPELVILDEPTSALDVLTQASIMNVLKRIKQEQGTSFMLITHDVATSSEIADRVALMYAGQIVEVADANEFFHEPAHPYSQMLMASVPRLRQEEEPAHIPGQPPDLIDVPGGCRFADRCPSRFGRCDREPEPFRVSARRQVRCWLHAPDARSGGDA</sequence>